<organism evidence="7 8">
    <name type="scientific">Paludibacter propionicigenes (strain DSM 17365 / JCM 13257 / WB4)</name>
    <dbReference type="NCBI Taxonomy" id="694427"/>
    <lineage>
        <taxon>Bacteria</taxon>
        <taxon>Pseudomonadati</taxon>
        <taxon>Bacteroidota</taxon>
        <taxon>Bacteroidia</taxon>
        <taxon>Bacteroidales</taxon>
        <taxon>Paludibacteraceae</taxon>
        <taxon>Paludibacter</taxon>
    </lineage>
</organism>
<evidence type="ECO:0000256" key="2">
    <source>
        <dbReference type="ARBA" id="ARBA00022692"/>
    </source>
</evidence>
<dbReference type="InterPro" id="IPR039910">
    <property type="entry name" value="D15-like"/>
</dbReference>
<dbReference type="Gene3D" id="2.40.160.50">
    <property type="entry name" value="membrane protein fhac: a member of the omp85/tpsb transporter family"/>
    <property type="match status" value="1"/>
</dbReference>
<dbReference type="KEGG" id="ppn:Palpr_2242"/>
<keyword evidence="8" id="KW-1185">Reference proteome</keyword>
<keyword evidence="4" id="KW-0472">Membrane</keyword>
<protein>
    <submittedName>
        <fullName evidence="7">Surface antigen (D15)</fullName>
    </submittedName>
</protein>
<accession>E4T6N4</accession>
<dbReference type="PANTHER" id="PTHR12815">
    <property type="entry name" value="SORTING AND ASSEMBLY MACHINERY SAMM50 PROTEIN FAMILY MEMBER"/>
    <property type="match status" value="1"/>
</dbReference>
<keyword evidence="2" id="KW-0812">Transmembrane</keyword>
<dbReference type="Pfam" id="PF01103">
    <property type="entry name" value="Omp85"/>
    <property type="match status" value="1"/>
</dbReference>
<evidence type="ECO:0000256" key="4">
    <source>
        <dbReference type="ARBA" id="ARBA00023136"/>
    </source>
</evidence>
<keyword evidence="5" id="KW-0998">Cell outer membrane</keyword>
<name>E4T6N4_PALPW</name>
<proteinExistence type="predicted"/>
<dbReference type="STRING" id="694427.Palpr_2242"/>
<sequence length="753" mass="86265">MKIRFFGLLILITLLFWSCNTTKYVPAGEYLLNKVSIKSDNKEIKNDGLKEYIRQTPNAAVFGAFRMQLGVYNLAGKDTTKWINRTLKRIGDPPVIYNATSTSLSVQQLQKVLENKGYINAKIQTDVRFKGKKAYVKYIIHSNTPYKLNQYKIDLKNELLANIASDTAKSLIKPNMLFDVDVFNSERQRITSSIREQGYFNFNKEFLSYYADSTLNAHKVNMSLDMQENLKRSSDSVNNVIFKKFNIRKVIFYTNTDANVTTDLENKVEMDTVTFRDFILISPKKRILKLDALVQNTYINPKSLYSDEAVEKTYSSLNTLGPIKYVNISFKEVDKNQLDCYIVIVPSKTVTLSTELEATYSAGYWGVGGNINTVNRNVFKGAESLSFLVRGAFEKQEVIWAKEYGVQVGLKFPRAILPFGSYDFKRNIHANTEFTSALSYQSRPGEFTTTNASGGITYSWNRKQFRHSFQLFNLSYVQINTEQAFRDMYLNPAKPLFNPYNYNDHFIMNMGYAGAFTTFNANRPMQNYSTARYTIETAGNFLYALSNILGNEKVDGSYKFSNVRYSQYVKTEFNLTHHQIFDKNNRLVYHFDVGVGIPYGNANVIPYEKRFFSGGANSVRGWGESMLGPGIYNRITGSSRDFNQVGDIKLDMNMEYRAKIIKMLEGAVFLDAGNVWTIKDYATQQGGTFKFDTFASQIALAYGVGIRFDFSFFILRFDLGAKLYDPVLSRREQWRIKPGWSDLAFHFGIGYPF</sequence>
<dbReference type="EMBL" id="CP002345">
    <property type="protein sequence ID" value="ADQ80378.1"/>
    <property type="molecule type" value="Genomic_DNA"/>
</dbReference>
<comment type="subcellular location">
    <subcellularLocation>
        <location evidence="1">Membrane</location>
    </subcellularLocation>
</comment>
<dbReference type="HOGENOM" id="CLU_010929_0_0_10"/>
<evidence type="ECO:0000313" key="7">
    <source>
        <dbReference type="EMBL" id="ADQ80378.1"/>
    </source>
</evidence>
<dbReference type="eggNOG" id="COG0729">
    <property type="taxonomic scope" value="Bacteria"/>
</dbReference>
<reference key="1">
    <citation type="submission" date="2010-11" db="EMBL/GenBank/DDBJ databases">
        <title>The complete genome of Paludibacter propionicigenes DSM 17365.</title>
        <authorList>
            <consortium name="US DOE Joint Genome Institute (JGI-PGF)"/>
            <person name="Lucas S."/>
            <person name="Copeland A."/>
            <person name="Lapidus A."/>
            <person name="Bruce D."/>
            <person name="Goodwin L."/>
            <person name="Pitluck S."/>
            <person name="Kyrpides N."/>
            <person name="Mavromatis K."/>
            <person name="Ivanova N."/>
            <person name="Munk A.C."/>
            <person name="Brettin T."/>
            <person name="Detter J.C."/>
            <person name="Han C."/>
            <person name="Tapia R."/>
            <person name="Land M."/>
            <person name="Hauser L."/>
            <person name="Markowitz V."/>
            <person name="Cheng J.-F."/>
            <person name="Hugenholtz P."/>
            <person name="Woyke T."/>
            <person name="Wu D."/>
            <person name="Gronow S."/>
            <person name="Wellnitz S."/>
            <person name="Brambilla E."/>
            <person name="Klenk H.-P."/>
            <person name="Eisen J.A."/>
        </authorList>
    </citation>
    <scope>NUCLEOTIDE SEQUENCE</scope>
    <source>
        <strain>WB4</strain>
    </source>
</reference>
<dbReference type="GO" id="GO:0019867">
    <property type="term" value="C:outer membrane"/>
    <property type="evidence" value="ECO:0007669"/>
    <property type="project" value="InterPro"/>
</dbReference>
<gene>
    <name evidence="7" type="ordered locus">Palpr_2242</name>
</gene>
<dbReference type="PANTHER" id="PTHR12815:SF47">
    <property type="entry name" value="TRANSLOCATION AND ASSEMBLY MODULE SUBUNIT TAMA"/>
    <property type="match status" value="1"/>
</dbReference>
<evidence type="ECO:0000256" key="1">
    <source>
        <dbReference type="ARBA" id="ARBA00004370"/>
    </source>
</evidence>
<evidence type="ECO:0000256" key="5">
    <source>
        <dbReference type="ARBA" id="ARBA00023237"/>
    </source>
</evidence>
<dbReference type="AlphaFoldDB" id="E4T6N4"/>
<dbReference type="Proteomes" id="UP000008718">
    <property type="component" value="Chromosome"/>
</dbReference>
<feature type="domain" description="Bacterial surface antigen (D15)" evidence="6">
    <location>
        <begin position="566"/>
        <end position="753"/>
    </location>
</feature>
<evidence type="ECO:0000313" key="8">
    <source>
        <dbReference type="Proteomes" id="UP000008718"/>
    </source>
</evidence>
<evidence type="ECO:0000256" key="3">
    <source>
        <dbReference type="ARBA" id="ARBA00022729"/>
    </source>
</evidence>
<dbReference type="RefSeq" id="WP_013445747.1">
    <property type="nucleotide sequence ID" value="NC_014734.1"/>
</dbReference>
<dbReference type="InterPro" id="IPR000184">
    <property type="entry name" value="Bac_surfAg_D15"/>
</dbReference>
<evidence type="ECO:0000259" key="6">
    <source>
        <dbReference type="Pfam" id="PF01103"/>
    </source>
</evidence>
<dbReference type="OrthoDB" id="9814535at2"/>
<keyword evidence="3" id="KW-0732">Signal</keyword>
<reference evidence="7 8" key="2">
    <citation type="journal article" date="2011" name="Stand. Genomic Sci.">
        <title>Complete genome sequence of Paludibacter propionicigenes type strain (WB4).</title>
        <authorList>
            <person name="Gronow S."/>
            <person name="Munk C."/>
            <person name="Lapidus A."/>
            <person name="Nolan M."/>
            <person name="Lucas S."/>
            <person name="Hammon N."/>
            <person name="Deshpande S."/>
            <person name="Cheng J.F."/>
            <person name="Tapia R."/>
            <person name="Han C."/>
            <person name="Goodwin L."/>
            <person name="Pitluck S."/>
            <person name="Liolios K."/>
            <person name="Ivanova N."/>
            <person name="Mavromatis K."/>
            <person name="Mikhailova N."/>
            <person name="Pati A."/>
            <person name="Chen A."/>
            <person name="Palaniappan K."/>
            <person name="Land M."/>
            <person name="Hauser L."/>
            <person name="Chang Y.J."/>
            <person name="Jeffries C.D."/>
            <person name="Brambilla E."/>
            <person name="Rohde M."/>
            <person name="Goker M."/>
            <person name="Detter J.C."/>
            <person name="Woyke T."/>
            <person name="Bristow J."/>
            <person name="Eisen J.A."/>
            <person name="Markowitz V."/>
            <person name="Hugenholtz P."/>
            <person name="Kyrpides N.C."/>
            <person name="Klenk H.P."/>
        </authorList>
    </citation>
    <scope>NUCLEOTIDE SEQUENCE [LARGE SCALE GENOMIC DNA]</scope>
    <source>
        <strain evidence="8">DSM 17365 / JCM 13257 / WB4</strain>
    </source>
</reference>